<organism evidence="5 6">
    <name type="scientific">Treponema parvum</name>
    <dbReference type="NCBI Taxonomy" id="138851"/>
    <lineage>
        <taxon>Bacteria</taxon>
        <taxon>Pseudomonadati</taxon>
        <taxon>Spirochaetota</taxon>
        <taxon>Spirochaetia</taxon>
        <taxon>Spirochaetales</taxon>
        <taxon>Treponemataceae</taxon>
        <taxon>Treponema</taxon>
    </lineage>
</organism>
<reference evidence="5" key="1">
    <citation type="submission" date="2020-05" db="EMBL/GenBank/DDBJ databases">
        <authorList>
            <person name="Zeng H."/>
            <person name="Chan Y.K."/>
            <person name="Watt R.M."/>
        </authorList>
    </citation>
    <scope>NUCLEOTIDE SEQUENCE</scope>
    <source>
        <strain evidence="5">ATCC 700773</strain>
    </source>
</reference>
<dbReference type="CDD" id="cd03218">
    <property type="entry name" value="ABC_YhbG"/>
    <property type="match status" value="1"/>
</dbReference>
<dbReference type="PANTHER" id="PTHR45772">
    <property type="entry name" value="CONSERVED COMPONENT OF ABC TRANSPORTER FOR NATURAL AMINO ACIDS-RELATED"/>
    <property type="match status" value="1"/>
</dbReference>
<name>A0A975F0P4_9SPIR</name>
<feature type="domain" description="ABC transporter" evidence="4">
    <location>
        <begin position="27"/>
        <end position="260"/>
    </location>
</feature>
<dbReference type="InterPro" id="IPR027417">
    <property type="entry name" value="P-loop_NTPase"/>
</dbReference>
<keyword evidence="1" id="KW-0813">Transport</keyword>
<dbReference type="SMART" id="SM00382">
    <property type="entry name" value="AAA"/>
    <property type="match status" value="1"/>
</dbReference>
<dbReference type="InterPro" id="IPR030921">
    <property type="entry name" value="LPS_export_LptB"/>
</dbReference>
<dbReference type="SUPFAM" id="SSF52540">
    <property type="entry name" value="P-loop containing nucleoside triphosphate hydrolases"/>
    <property type="match status" value="1"/>
</dbReference>
<dbReference type="PANTHER" id="PTHR45772:SF10">
    <property type="entry name" value="LIPOPOLYSACCHARIDE EXPORT SYSTEM ATP-BINDING PROTEIN LPTB"/>
    <property type="match status" value="1"/>
</dbReference>
<keyword evidence="3 5" id="KW-0067">ATP-binding</keyword>
<dbReference type="NCBIfam" id="TIGR04406">
    <property type="entry name" value="LPS_export_lptB"/>
    <property type="match status" value="1"/>
</dbReference>
<dbReference type="InterPro" id="IPR051120">
    <property type="entry name" value="ABC_AA/LPS_Transport"/>
</dbReference>
<evidence type="ECO:0000256" key="2">
    <source>
        <dbReference type="ARBA" id="ARBA00022741"/>
    </source>
</evidence>
<dbReference type="GO" id="GO:0016887">
    <property type="term" value="F:ATP hydrolysis activity"/>
    <property type="evidence" value="ECO:0007669"/>
    <property type="project" value="InterPro"/>
</dbReference>
<proteinExistence type="predicted"/>
<dbReference type="GO" id="GO:0005524">
    <property type="term" value="F:ATP binding"/>
    <property type="evidence" value="ECO:0007669"/>
    <property type="project" value="UniProtKB-KW"/>
</dbReference>
<dbReference type="InterPro" id="IPR003439">
    <property type="entry name" value="ABC_transporter-like_ATP-bd"/>
</dbReference>
<dbReference type="GO" id="GO:0055085">
    <property type="term" value="P:transmembrane transport"/>
    <property type="evidence" value="ECO:0007669"/>
    <property type="project" value="InterPro"/>
</dbReference>
<dbReference type="Gene3D" id="3.40.50.300">
    <property type="entry name" value="P-loop containing nucleotide triphosphate hydrolases"/>
    <property type="match status" value="1"/>
</dbReference>
<evidence type="ECO:0000313" key="6">
    <source>
        <dbReference type="Proteomes" id="UP000671995"/>
    </source>
</evidence>
<dbReference type="AlphaFoldDB" id="A0A975F0P4"/>
<dbReference type="PROSITE" id="PS50893">
    <property type="entry name" value="ABC_TRANSPORTER_2"/>
    <property type="match status" value="1"/>
</dbReference>
<dbReference type="Pfam" id="PF00005">
    <property type="entry name" value="ABC_tran"/>
    <property type="match status" value="1"/>
</dbReference>
<reference evidence="5" key="2">
    <citation type="journal article" date="2021" name="Microbiol. Resour. Announc.">
        <title>Complete Genome Sequences of Three Human Oral Treponema parvum Isolates.</title>
        <authorList>
            <person name="Zeng H."/>
            <person name="Watt R.M."/>
        </authorList>
    </citation>
    <scope>NUCLEOTIDE SEQUENCE</scope>
    <source>
        <strain evidence="5">ATCC 700773</strain>
    </source>
</reference>
<dbReference type="EMBL" id="CP054257">
    <property type="protein sequence ID" value="QTQ12334.1"/>
    <property type="molecule type" value="Genomic_DNA"/>
</dbReference>
<evidence type="ECO:0000256" key="1">
    <source>
        <dbReference type="ARBA" id="ARBA00022448"/>
    </source>
</evidence>
<protein>
    <submittedName>
        <fullName evidence="5">LPS export ABC transporter ATP-binding protein</fullName>
    </submittedName>
</protein>
<dbReference type="GO" id="GO:0043190">
    <property type="term" value="C:ATP-binding cassette (ABC) transporter complex"/>
    <property type="evidence" value="ECO:0007669"/>
    <property type="project" value="InterPro"/>
</dbReference>
<sequence>MQKNETAPQMEPVTNGDIALRTTDHELRISSLYKNFGRKKVVQGIDFSMKTGEILGLLGPNGSGKTTTFYMIIGFYRPTEGEVILDGKVITGLPMYKRAQAGIAYLPQEPSIFRKMTVEENIWAIIETRKDLTKKEKIFRLDKLIEEFSIEKIRKQPAFTLSGGERRRTEIARSLAIEPKFLMLDEPFAGIDPIAVADIKKMILLLSERGIGILITDHNVRDTLEITHRSIIINTGQIVVQGTKHEILDSPLAREIYLGKDFSM</sequence>
<evidence type="ECO:0000256" key="3">
    <source>
        <dbReference type="ARBA" id="ARBA00022840"/>
    </source>
</evidence>
<accession>A0A975F0P4</accession>
<keyword evidence="2" id="KW-0547">Nucleotide-binding</keyword>
<evidence type="ECO:0000259" key="4">
    <source>
        <dbReference type="PROSITE" id="PS50893"/>
    </source>
</evidence>
<dbReference type="Proteomes" id="UP000671995">
    <property type="component" value="Chromosome"/>
</dbReference>
<dbReference type="InterPro" id="IPR003593">
    <property type="entry name" value="AAA+_ATPase"/>
</dbReference>
<evidence type="ECO:0000313" key="5">
    <source>
        <dbReference type="EMBL" id="QTQ12334.1"/>
    </source>
</evidence>
<gene>
    <name evidence="5" type="primary">lptB</name>
    <name evidence="5" type="ORF">HRI96_09070</name>
</gene>